<dbReference type="Proteomes" id="UP000295252">
    <property type="component" value="Chromosome IV"/>
</dbReference>
<protein>
    <submittedName>
        <fullName evidence="4">Uncharacterized protein</fullName>
    </submittedName>
</protein>
<evidence type="ECO:0000256" key="1">
    <source>
        <dbReference type="ARBA" id="ARBA00010199"/>
    </source>
</evidence>
<organism evidence="4 5">
    <name type="scientific">Coffea canephora</name>
    <name type="common">Robusta coffee</name>
    <dbReference type="NCBI Taxonomy" id="49390"/>
    <lineage>
        <taxon>Eukaryota</taxon>
        <taxon>Viridiplantae</taxon>
        <taxon>Streptophyta</taxon>
        <taxon>Embryophyta</taxon>
        <taxon>Tracheophyta</taxon>
        <taxon>Spermatophyta</taxon>
        <taxon>Magnoliopsida</taxon>
        <taxon>eudicotyledons</taxon>
        <taxon>Gunneridae</taxon>
        <taxon>Pentapetalae</taxon>
        <taxon>asterids</taxon>
        <taxon>lamiids</taxon>
        <taxon>Gentianales</taxon>
        <taxon>Rubiaceae</taxon>
        <taxon>Ixoroideae</taxon>
        <taxon>Gardenieae complex</taxon>
        <taxon>Bertiereae - Coffeeae clade</taxon>
        <taxon>Coffeeae</taxon>
        <taxon>Coffea</taxon>
    </lineage>
</organism>
<dbReference type="GO" id="GO:0016020">
    <property type="term" value="C:membrane"/>
    <property type="evidence" value="ECO:0007669"/>
    <property type="project" value="InterPro"/>
</dbReference>
<feature type="chain" id="PRO_5001654927" evidence="3">
    <location>
        <begin position="27"/>
        <end position="165"/>
    </location>
</feature>
<keyword evidence="2" id="KW-0812">Transmembrane</keyword>
<proteinExistence type="inferred from homology"/>
<feature type="transmembrane region" description="Helical" evidence="2">
    <location>
        <begin position="67"/>
        <end position="89"/>
    </location>
</feature>
<comment type="similarity">
    <text evidence="1">Belongs to the multi antimicrobial extrusion (MATE) (TC 2.A.66.1) family.</text>
</comment>
<dbReference type="PANTHER" id="PTHR11206">
    <property type="entry name" value="MULTIDRUG RESISTANCE PROTEIN"/>
    <property type="match status" value="1"/>
</dbReference>
<dbReference type="Gramene" id="CDP07802">
    <property type="protein sequence ID" value="CDP07802"/>
    <property type="gene ID" value="GSCOC_T00025192001"/>
</dbReference>
<dbReference type="InParanoid" id="A0A068UHQ2"/>
<evidence type="ECO:0000256" key="3">
    <source>
        <dbReference type="SAM" id="SignalP"/>
    </source>
</evidence>
<dbReference type="GO" id="GO:0042910">
    <property type="term" value="F:xenobiotic transmembrane transporter activity"/>
    <property type="evidence" value="ECO:0007669"/>
    <property type="project" value="InterPro"/>
</dbReference>
<reference evidence="5" key="1">
    <citation type="journal article" date="2014" name="Science">
        <title>The coffee genome provides insight into the convergent evolution of caffeine biosynthesis.</title>
        <authorList>
            <person name="Denoeud F."/>
            <person name="Carretero-Paulet L."/>
            <person name="Dereeper A."/>
            <person name="Droc G."/>
            <person name="Guyot R."/>
            <person name="Pietrella M."/>
            <person name="Zheng C."/>
            <person name="Alberti A."/>
            <person name="Anthony F."/>
            <person name="Aprea G."/>
            <person name="Aury J.M."/>
            <person name="Bento P."/>
            <person name="Bernard M."/>
            <person name="Bocs S."/>
            <person name="Campa C."/>
            <person name="Cenci A."/>
            <person name="Combes M.C."/>
            <person name="Crouzillat D."/>
            <person name="Da Silva C."/>
            <person name="Daddiego L."/>
            <person name="De Bellis F."/>
            <person name="Dussert S."/>
            <person name="Garsmeur O."/>
            <person name="Gayraud T."/>
            <person name="Guignon V."/>
            <person name="Jahn K."/>
            <person name="Jamilloux V."/>
            <person name="Joet T."/>
            <person name="Labadie K."/>
            <person name="Lan T."/>
            <person name="Leclercq J."/>
            <person name="Lepelley M."/>
            <person name="Leroy T."/>
            <person name="Li L.T."/>
            <person name="Librado P."/>
            <person name="Lopez L."/>
            <person name="Munoz A."/>
            <person name="Noel B."/>
            <person name="Pallavicini A."/>
            <person name="Perrotta G."/>
            <person name="Poncet V."/>
            <person name="Pot D."/>
            <person name="Priyono X."/>
            <person name="Rigoreau M."/>
            <person name="Rouard M."/>
            <person name="Rozas J."/>
            <person name="Tranchant-Dubreuil C."/>
            <person name="VanBuren R."/>
            <person name="Zhang Q."/>
            <person name="Andrade A.C."/>
            <person name="Argout X."/>
            <person name="Bertrand B."/>
            <person name="de Kochko A."/>
            <person name="Graziosi G."/>
            <person name="Henry R.J."/>
            <person name="Jayarama X."/>
            <person name="Ming R."/>
            <person name="Nagai C."/>
            <person name="Rounsley S."/>
            <person name="Sankoff D."/>
            <person name="Giuliano G."/>
            <person name="Albert V.A."/>
            <person name="Wincker P."/>
            <person name="Lashermes P."/>
        </authorList>
    </citation>
    <scope>NUCLEOTIDE SEQUENCE [LARGE SCALE GENOMIC DNA]</scope>
    <source>
        <strain evidence="5">cv. DH200-94</strain>
    </source>
</reference>
<keyword evidence="3" id="KW-0732">Signal</keyword>
<keyword evidence="2" id="KW-0472">Membrane</keyword>
<dbReference type="GO" id="GO:0015297">
    <property type="term" value="F:antiporter activity"/>
    <property type="evidence" value="ECO:0007669"/>
    <property type="project" value="InterPro"/>
</dbReference>
<dbReference type="EMBL" id="HG739111">
    <property type="protein sequence ID" value="CDP07802.1"/>
    <property type="molecule type" value="Genomic_DNA"/>
</dbReference>
<evidence type="ECO:0000256" key="2">
    <source>
        <dbReference type="SAM" id="Phobius"/>
    </source>
</evidence>
<evidence type="ECO:0000313" key="4">
    <source>
        <dbReference type="EMBL" id="CDP07802.1"/>
    </source>
</evidence>
<dbReference type="AlphaFoldDB" id="A0A068UHQ2"/>
<dbReference type="STRING" id="49390.A0A068UHQ2"/>
<keyword evidence="2" id="KW-1133">Transmembrane helix</keyword>
<dbReference type="PhylomeDB" id="A0A068UHQ2"/>
<dbReference type="Pfam" id="PF01554">
    <property type="entry name" value="MatE"/>
    <property type="match status" value="1"/>
</dbReference>
<sequence>MECLGMWNRMTVVLLIGCVMNAEVSAVAYCLYELSSTIHIIQLGSYVFDRVRVSNELGSGRSRTAKFSIMVVGTFSTLFGLVFALVLFLQRKQFPAIFSTDPEVKQLVDRGANKPNQPEHPSVQIYLSILMSLKFYSNMTLLFTEPNLNELFTEFENYAVQVWLN</sequence>
<keyword evidence="5" id="KW-1185">Reference proteome</keyword>
<name>A0A068UHQ2_COFCA</name>
<dbReference type="InterPro" id="IPR002528">
    <property type="entry name" value="MATE_fam"/>
</dbReference>
<evidence type="ECO:0000313" key="5">
    <source>
        <dbReference type="Proteomes" id="UP000295252"/>
    </source>
</evidence>
<gene>
    <name evidence="4" type="ORF">GSCOC_T00025192001</name>
</gene>
<accession>A0A068UHQ2</accession>
<feature type="signal peptide" evidence="3">
    <location>
        <begin position="1"/>
        <end position="26"/>
    </location>
</feature>